<sequence>MISCFFLFLHTIGARISPNDKCTCFFAQNRTLCDINCQQQLVEDDYLFQCPSKSFQRRLPLWNWILVEIFCIKKDNRKDVVENYRPSSKVNYDTPSAFTTIEPQPSSLTYGSSVMINTGNVNQSLFYPSISISSTICGKKKEAKFLIPSSVTCYYEVNSSSQSIVDDFINIINETTYISSNKISFNINITGVQDTYFSEDDINNSYVNDSFINDSYINDSFINDSSINDSFINDSYNNDSYINDSFINDSYNNDSYVNDSSNNAAIVDNSDSNSKIDSGNTNEGDNILLNVKYPISITELNNTDNTSSTTDLKKNMYSIQGNSYVSSVAIQFFVSDMSITDVNITIEQKPYNNETILPLSVTIDYINQNENRTKMKSGDFGYAFGQPVIILQKGSQEEEPFPVPFGYGENINYTPLLFGVDMISGFPNGSAQFYTDFQISKLAQGNPEFADDWVDVNVRTSDTSLYTLNIFYYNIGNVNNPQNKIFSAILFRPSGDLVQTSSNQIIFKCSFMKISNNPSHRYLQPNPRVKGIPPDSFYPFSSDNSL</sequence>
<organism evidence="2 3">
    <name type="scientific">Tritrichomonas musculus</name>
    <dbReference type="NCBI Taxonomy" id="1915356"/>
    <lineage>
        <taxon>Eukaryota</taxon>
        <taxon>Metamonada</taxon>
        <taxon>Parabasalia</taxon>
        <taxon>Tritrichomonadida</taxon>
        <taxon>Tritrichomonadidae</taxon>
        <taxon>Tritrichomonas</taxon>
    </lineage>
</organism>
<evidence type="ECO:0008006" key="4">
    <source>
        <dbReference type="Google" id="ProtNLM"/>
    </source>
</evidence>
<evidence type="ECO:0000313" key="2">
    <source>
        <dbReference type="EMBL" id="KAK8871009.1"/>
    </source>
</evidence>
<keyword evidence="1" id="KW-0732">Signal</keyword>
<dbReference type="Proteomes" id="UP001470230">
    <property type="component" value="Unassembled WGS sequence"/>
</dbReference>
<feature type="signal peptide" evidence="1">
    <location>
        <begin position="1"/>
        <end position="16"/>
    </location>
</feature>
<evidence type="ECO:0000256" key="1">
    <source>
        <dbReference type="SAM" id="SignalP"/>
    </source>
</evidence>
<feature type="chain" id="PRO_5045561827" description="Tectonic domain-containing protein" evidence="1">
    <location>
        <begin position="17"/>
        <end position="546"/>
    </location>
</feature>
<evidence type="ECO:0000313" key="3">
    <source>
        <dbReference type="Proteomes" id="UP001470230"/>
    </source>
</evidence>
<dbReference type="EMBL" id="JAPFFF010000014">
    <property type="protein sequence ID" value="KAK8871009.1"/>
    <property type="molecule type" value="Genomic_DNA"/>
</dbReference>
<proteinExistence type="predicted"/>
<name>A0ABR2IZD2_9EUKA</name>
<comment type="caution">
    <text evidence="2">The sequence shown here is derived from an EMBL/GenBank/DDBJ whole genome shotgun (WGS) entry which is preliminary data.</text>
</comment>
<accession>A0ABR2IZD2</accession>
<keyword evidence="3" id="KW-1185">Reference proteome</keyword>
<gene>
    <name evidence="2" type="ORF">M9Y10_008922</name>
</gene>
<reference evidence="2 3" key="1">
    <citation type="submission" date="2024-04" db="EMBL/GenBank/DDBJ databases">
        <title>Tritrichomonas musculus Genome.</title>
        <authorList>
            <person name="Alves-Ferreira E."/>
            <person name="Grigg M."/>
            <person name="Lorenzi H."/>
            <person name="Galac M."/>
        </authorList>
    </citation>
    <scope>NUCLEOTIDE SEQUENCE [LARGE SCALE GENOMIC DNA]</scope>
    <source>
        <strain evidence="2 3">EAF2021</strain>
    </source>
</reference>
<protein>
    <recommendedName>
        <fullName evidence="4">Tectonic domain-containing protein</fullName>
    </recommendedName>
</protein>